<dbReference type="AlphaFoldDB" id="A0AAV7TVF5"/>
<feature type="compositionally biased region" description="Polar residues" evidence="1">
    <location>
        <begin position="248"/>
        <end position="257"/>
    </location>
</feature>
<name>A0AAV7TVF5_PLEWA</name>
<sequence length="277" mass="29630">MSESRAQKKGDKQAAIGGPRKVKGTISTPGGFMIWGAPPGACLCRKAARVRGIKRPSEKDEHTNVDGRMVTGGTQQRWVGMDTDRCGPGGRRSLTRPSKLINKTEAGSVKDVIENGSGRSGGALTTGQAVSSELKGNPQPIITDFPIKGAKATVSIEPLLPQESSDTYRIVYGGSNNGILEPEQSGAKPVLIPAQMVETQNMTENQTIELMGVTEGTGFAGFITNIDRIHSEYKRDQQGNPADILTEPNGTKASRNWSPIMDELLIREKQDAESGQA</sequence>
<proteinExistence type="predicted"/>
<protein>
    <submittedName>
        <fullName evidence="2">Uncharacterized protein</fullName>
    </submittedName>
</protein>
<dbReference type="Proteomes" id="UP001066276">
    <property type="component" value="Chromosome 3_2"/>
</dbReference>
<evidence type="ECO:0000256" key="1">
    <source>
        <dbReference type="SAM" id="MobiDB-lite"/>
    </source>
</evidence>
<feature type="region of interest" description="Disordered" evidence="1">
    <location>
        <begin position="1"/>
        <end position="23"/>
    </location>
</feature>
<evidence type="ECO:0000313" key="3">
    <source>
        <dbReference type="Proteomes" id="UP001066276"/>
    </source>
</evidence>
<feature type="compositionally biased region" description="Basic and acidic residues" evidence="1">
    <location>
        <begin position="1"/>
        <end position="12"/>
    </location>
</feature>
<organism evidence="2 3">
    <name type="scientific">Pleurodeles waltl</name>
    <name type="common">Iberian ribbed newt</name>
    <dbReference type="NCBI Taxonomy" id="8319"/>
    <lineage>
        <taxon>Eukaryota</taxon>
        <taxon>Metazoa</taxon>
        <taxon>Chordata</taxon>
        <taxon>Craniata</taxon>
        <taxon>Vertebrata</taxon>
        <taxon>Euteleostomi</taxon>
        <taxon>Amphibia</taxon>
        <taxon>Batrachia</taxon>
        <taxon>Caudata</taxon>
        <taxon>Salamandroidea</taxon>
        <taxon>Salamandridae</taxon>
        <taxon>Pleurodelinae</taxon>
        <taxon>Pleurodeles</taxon>
    </lineage>
</organism>
<feature type="region of interest" description="Disordered" evidence="1">
    <location>
        <begin position="234"/>
        <end position="257"/>
    </location>
</feature>
<accession>A0AAV7TVF5</accession>
<evidence type="ECO:0000313" key="2">
    <source>
        <dbReference type="EMBL" id="KAJ1180603.1"/>
    </source>
</evidence>
<gene>
    <name evidence="2" type="ORF">NDU88_005824</name>
</gene>
<dbReference type="EMBL" id="JANPWB010000006">
    <property type="protein sequence ID" value="KAJ1180603.1"/>
    <property type="molecule type" value="Genomic_DNA"/>
</dbReference>
<reference evidence="2" key="1">
    <citation type="journal article" date="2022" name="bioRxiv">
        <title>Sequencing and chromosome-scale assembly of the giantPleurodeles waltlgenome.</title>
        <authorList>
            <person name="Brown T."/>
            <person name="Elewa A."/>
            <person name="Iarovenko S."/>
            <person name="Subramanian E."/>
            <person name="Araus A.J."/>
            <person name="Petzold A."/>
            <person name="Susuki M."/>
            <person name="Suzuki K.-i.T."/>
            <person name="Hayashi T."/>
            <person name="Toyoda A."/>
            <person name="Oliveira C."/>
            <person name="Osipova E."/>
            <person name="Leigh N.D."/>
            <person name="Simon A."/>
            <person name="Yun M.H."/>
        </authorList>
    </citation>
    <scope>NUCLEOTIDE SEQUENCE</scope>
    <source>
        <strain evidence="2">20211129_DDA</strain>
        <tissue evidence="2">Liver</tissue>
    </source>
</reference>
<comment type="caution">
    <text evidence="2">The sequence shown here is derived from an EMBL/GenBank/DDBJ whole genome shotgun (WGS) entry which is preliminary data.</text>
</comment>
<keyword evidence="3" id="KW-1185">Reference proteome</keyword>